<dbReference type="SUPFAM" id="SSF52540">
    <property type="entry name" value="P-loop containing nucleoside triphosphate hydrolases"/>
    <property type="match status" value="1"/>
</dbReference>
<dbReference type="EMBL" id="JACAZI010000021">
    <property type="protein sequence ID" value="KAF7338345.1"/>
    <property type="molecule type" value="Genomic_DNA"/>
</dbReference>
<dbReference type="Pfam" id="PF17862">
    <property type="entry name" value="AAA_lid_3"/>
    <property type="match status" value="1"/>
</dbReference>
<dbReference type="GO" id="GO:0016887">
    <property type="term" value="F:ATP hydrolysis activity"/>
    <property type="evidence" value="ECO:0007669"/>
    <property type="project" value="InterPro"/>
</dbReference>
<dbReference type="InterPro" id="IPR003593">
    <property type="entry name" value="AAA+_ATPase"/>
</dbReference>
<feature type="compositionally biased region" description="Polar residues" evidence="23">
    <location>
        <begin position="598"/>
        <end position="611"/>
    </location>
</feature>
<keyword evidence="11" id="KW-0547">Nucleotide-binding</keyword>
<keyword evidence="14" id="KW-0460">Magnesium</keyword>
<feature type="compositionally biased region" description="Acidic residues" evidence="23">
    <location>
        <begin position="854"/>
        <end position="872"/>
    </location>
</feature>
<dbReference type="EC" id="2.7.8.11" evidence="6"/>
<evidence type="ECO:0000256" key="15">
    <source>
        <dbReference type="ARBA" id="ARBA00022989"/>
    </source>
</evidence>
<evidence type="ECO:0000256" key="7">
    <source>
        <dbReference type="ARBA" id="ARBA00022516"/>
    </source>
</evidence>
<dbReference type="Gene3D" id="3.40.50.300">
    <property type="entry name" value="P-loop containing nucleotide triphosphate hydrolases"/>
    <property type="match status" value="1"/>
</dbReference>
<organism evidence="25 26">
    <name type="scientific">Mycena venus</name>
    <dbReference type="NCBI Taxonomy" id="2733690"/>
    <lineage>
        <taxon>Eukaryota</taxon>
        <taxon>Fungi</taxon>
        <taxon>Dikarya</taxon>
        <taxon>Basidiomycota</taxon>
        <taxon>Agaricomycotina</taxon>
        <taxon>Agaricomycetes</taxon>
        <taxon>Agaricomycetidae</taxon>
        <taxon>Agaricales</taxon>
        <taxon>Marasmiineae</taxon>
        <taxon>Mycenaceae</taxon>
        <taxon>Mycena</taxon>
    </lineage>
</organism>
<proteinExistence type="inferred from homology"/>
<evidence type="ECO:0000313" key="26">
    <source>
        <dbReference type="Proteomes" id="UP000620124"/>
    </source>
</evidence>
<evidence type="ECO:0000256" key="2">
    <source>
        <dbReference type="ARBA" id="ARBA00001946"/>
    </source>
</evidence>
<comment type="cofactor">
    <cofactor evidence="2">
        <name>Mg(2+)</name>
        <dbReference type="ChEBI" id="CHEBI:18420"/>
    </cofactor>
</comment>
<keyword evidence="10" id="KW-0479">Metal-binding</keyword>
<dbReference type="PANTHER" id="PTHR45644:SF56">
    <property type="entry name" value="AAA ATPASE, PUTATIVE (AFU_ORTHOLOGUE AFUA_2G12920)-RELATED"/>
    <property type="match status" value="1"/>
</dbReference>
<dbReference type="InterPro" id="IPR000462">
    <property type="entry name" value="CDP-OH_P_trans"/>
</dbReference>
<dbReference type="PANTHER" id="PTHR45644">
    <property type="entry name" value="AAA ATPASE, PUTATIVE (AFU_ORTHOLOGUE AFUA_2G12920)-RELATED-RELATED"/>
    <property type="match status" value="1"/>
</dbReference>
<comment type="similarity">
    <text evidence="5 22">Belongs to the CDP-alcohol phosphatidyltransferase class-I family.</text>
</comment>
<feature type="region of interest" description="Disordered" evidence="23">
    <location>
        <begin position="1164"/>
        <end position="1190"/>
    </location>
</feature>
<feature type="compositionally biased region" description="Low complexity" evidence="23">
    <location>
        <begin position="752"/>
        <end position="768"/>
    </location>
</feature>
<dbReference type="GO" id="GO:0005524">
    <property type="term" value="F:ATP binding"/>
    <property type="evidence" value="ECO:0007669"/>
    <property type="project" value="UniProtKB-KW"/>
</dbReference>
<comment type="subcellular location">
    <subcellularLocation>
        <location evidence="3">Membrane</location>
        <topology evidence="3">Multi-pass membrane protein</topology>
    </subcellularLocation>
    <subcellularLocation>
        <location evidence="4">Mitochondrion outer membrane</location>
        <topology evidence="4">Single-pass membrane protein</topology>
    </subcellularLocation>
</comment>
<dbReference type="GO" id="GO:0008654">
    <property type="term" value="P:phospholipid biosynthetic process"/>
    <property type="evidence" value="ECO:0007669"/>
    <property type="project" value="UniProtKB-KW"/>
</dbReference>
<evidence type="ECO:0000259" key="24">
    <source>
        <dbReference type="SMART" id="SM00382"/>
    </source>
</evidence>
<dbReference type="Pfam" id="PF01066">
    <property type="entry name" value="CDP-OH_P_transf"/>
    <property type="match status" value="1"/>
</dbReference>
<evidence type="ECO:0000256" key="22">
    <source>
        <dbReference type="RuleBase" id="RU003750"/>
    </source>
</evidence>
<protein>
    <recommendedName>
        <fullName evidence="6">CDP-diacylglycerol--inositol 3-phosphatidyltransferase</fullName>
        <ecNumber evidence="6">2.7.8.11</ecNumber>
    </recommendedName>
</protein>
<evidence type="ECO:0000256" key="14">
    <source>
        <dbReference type="ARBA" id="ARBA00022842"/>
    </source>
</evidence>
<feature type="domain" description="AAA+ ATPase" evidence="24">
    <location>
        <begin position="939"/>
        <end position="1079"/>
    </location>
</feature>
<evidence type="ECO:0000256" key="11">
    <source>
        <dbReference type="ARBA" id="ARBA00022741"/>
    </source>
</evidence>
<dbReference type="FunFam" id="1.20.120.1760:FF:000003">
    <property type="entry name" value="CDP-diacylglycerol--inositol 3-phosphatidyltransferase"/>
    <property type="match status" value="1"/>
</dbReference>
<evidence type="ECO:0000256" key="23">
    <source>
        <dbReference type="SAM" id="MobiDB-lite"/>
    </source>
</evidence>
<dbReference type="PROSITE" id="PS00379">
    <property type="entry name" value="CDP_ALCOHOL_P_TRANSF"/>
    <property type="match status" value="1"/>
</dbReference>
<evidence type="ECO:0000256" key="18">
    <source>
        <dbReference type="ARBA" id="ARBA00023136"/>
    </source>
</evidence>
<evidence type="ECO:0000256" key="21">
    <source>
        <dbReference type="ARBA" id="ARBA00023264"/>
    </source>
</evidence>
<reference evidence="25" key="1">
    <citation type="submission" date="2020-05" db="EMBL/GenBank/DDBJ databases">
        <title>Mycena genomes resolve the evolution of fungal bioluminescence.</title>
        <authorList>
            <person name="Tsai I.J."/>
        </authorList>
    </citation>
    <scope>NUCLEOTIDE SEQUENCE</scope>
    <source>
        <strain evidence="25">CCC161011</strain>
    </source>
</reference>
<feature type="region of interest" description="Disordered" evidence="23">
    <location>
        <begin position="587"/>
        <end position="627"/>
    </location>
</feature>
<sequence>MSTPRRPFGLATAQSENVFLFIPNLIGYTRIILAGLSLHFMSYHPVYCTIAYCVSCLLDAFDGYAARKLHQESKFGAVLDMVTDRCTTSCLLCYLSSAYPDYALAFQFLIALDFSSHYMHMYSSLVTGSISHKDINNDVSRILRWYYTDKTTLFLVCAANEIFFVALYLMKWTAKPIPWSPGLTYAQLLALCTFPICSLKNVINVVQLWKASKILHVAGCGLKLFFNAQGLCSRAPEPRFLGLCFRLPRVREKNTPARPAVYAKRLSSSTPVVTSEPPPLESPSDGPPDPPANSASPPEPPEEPEKTKRRATKPRENDTPLELPDGLALEILWRPESDPGPSNRSALPPPEIFDEALHNLHITLHPQTQHRATYPSPLGPLVEPTLALYCPIEGGEYVIDATVRELARRTDAEVLVLDAVHLAAGEWGAFGKAANSLQLPRNPLHFRASQPSNSRPFSPDEEEEDSEQPSPSFTPAQMTLTLLNAAQSGRSVLSSPSRRNAPPSKIQVFFETVVNTPSPDEAEQKARPRLIYIRDFPTLAPSSSAWYPPLLSAVRSRRRRTIPRSTAPISHPVTIVFGMTPPLVPKARQSPFNRPRMMNQSTQRVATSSRQTEAEWSEDEASDRARERRLRERLRRWEKGDGLQDQFPKLSPSAEGEGGGDSGSGLLIIGGSSAAMLAQPAGSSDFGNRDSNGELDSLFFRTSVLVPTARSLVDERACRVARRREINELTMRMGVGAVGGVIDKEAAVDGISGSSLEGEGDPSPSSESMPKKHGMWEDWGNRIEVWPTVRAVADRAVGQAVACSSTDSSKRTLMATPVDWPAIDKAWAVHRASRNLRRAWMKEASSASKSVREQEEDEDESESESEDEEDDVMDRLKNEEDLDAYEQRLLGCIVNPTTMPTSFSQVHLPPHTIDSIRTIVSLPLLHPQAFQQGILKEHGMTGCLLFGPPGTGKTLVVRALAKEAGCRMMAISPSDVMDMYVGEGEKLVKAVFTLARKIAPCVVFLDEIDALFGARISARDRASAFSHRGVLTEFMQEMDGLRSSKDDNVIVIGATNRPFDLDDAVLRRLPRRLLVDLPGEREREEILKILLRDETLGPDVDPKSIAKKTESFSGSDLKHLCVSAALDAVKEHVVVPWSSTSQPTSSTSSDSALVSDAGLTHPVDLVDASPTPVEAEGVTSSKGADDPVPPPAVAPRILYLRHFTKALKEISPSSSETLGTLADLKKWNEEFGEGKGNKKRQQVWGKGLFGFTERANTTEGGRVVPADGGQR</sequence>
<accession>A0A8H6XD94</accession>
<keyword evidence="26" id="KW-1185">Reference proteome</keyword>
<dbReference type="AlphaFoldDB" id="A0A8H6XD94"/>
<evidence type="ECO:0000313" key="25">
    <source>
        <dbReference type="EMBL" id="KAF7338345.1"/>
    </source>
</evidence>
<keyword evidence="13" id="KW-0067">ATP-binding</keyword>
<dbReference type="InterPro" id="IPR027417">
    <property type="entry name" value="P-loop_NTPase"/>
</dbReference>
<dbReference type="Gene3D" id="1.10.8.60">
    <property type="match status" value="1"/>
</dbReference>
<keyword evidence="18" id="KW-0472">Membrane</keyword>
<keyword evidence="16" id="KW-0443">Lipid metabolism</keyword>
<evidence type="ECO:0000256" key="10">
    <source>
        <dbReference type="ARBA" id="ARBA00022723"/>
    </source>
</evidence>
<dbReference type="InterPro" id="IPR043130">
    <property type="entry name" value="CDP-OH_PTrfase_TM_dom"/>
</dbReference>
<evidence type="ECO:0000256" key="5">
    <source>
        <dbReference type="ARBA" id="ARBA00010441"/>
    </source>
</evidence>
<keyword evidence="21" id="KW-1208">Phospholipid metabolism</keyword>
<evidence type="ECO:0000256" key="20">
    <source>
        <dbReference type="ARBA" id="ARBA00023211"/>
    </source>
</evidence>
<dbReference type="SMART" id="SM00382">
    <property type="entry name" value="AAA"/>
    <property type="match status" value="1"/>
</dbReference>
<evidence type="ECO:0000256" key="13">
    <source>
        <dbReference type="ARBA" id="ARBA00022840"/>
    </source>
</evidence>
<dbReference type="InterPro" id="IPR003959">
    <property type="entry name" value="ATPase_AAA_core"/>
</dbReference>
<evidence type="ECO:0000256" key="3">
    <source>
        <dbReference type="ARBA" id="ARBA00004141"/>
    </source>
</evidence>
<dbReference type="GO" id="GO:0005741">
    <property type="term" value="C:mitochondrial outer membrane"/>
    <property type="evidence" value="ECO:0007669"/>
    <property type="project" value="UniProtKB-SubCell"/>
</dbReference>
<keyword evidence="8 22" id="KW-0808">Transferase</keyword>
<keyword evidence="15" id="KW-1133">Transmembrane helix</keyword>
<evidence type="ECO:0000256" key="16">
    <source>
        <dbReference type="ARBA" id="ARBA00023098"/>
    </source>
</evidence>
<evidence type="ECO:0000256" key="12">
    <source>
        <dbReference type="ARBA" id="ARBA00022787"/>
    </source>
</evidence>
<evidence type="ECO:0000256" key="6">
    <source>
        <dbReference type="ARBA" id="ARBA00013212"/>
    </source>
</evidence>
<feature type="compositionally biased region" description="Pro residues" evidence="23">
    <location>
        <begin position="276"/>
        <end position="291"/>
    </location>
</feature>
<comment type="caution">
    <text evidence="25">The sequence shown here is derived from an EMBL/GenBank/DDBJ whole genome shotgun (WGS) entry which is preliminary data.</text>
</comment>
<feature type="region of interest" description="Disordered" evidence="23">
    <location>
        <begin position="258"/>
        <end position="327"/>
    </location>
</feature>
<feature type="compositionally biased region" description="Low complexity" evidence="23">
    <location>
        <begin position="266"/>
        <end position="275"/>
    </location>
</feature>
<keyword evidence="7" id="KW-0444">Lipid biosynthesis</keyword>
<feature type="region of interest" description="Disordered" evidence="23">
    <location>
        <begin position="443"/>
        <end position="474"/>
    </location>
</feature>
<dbReference type="InterPro" id="IPR051701">
    <property type="entry name" value="Mito_OM_Translocase_MSP1"/>
</dbReference>
<dbReference type="GO" id="GO:0046872">
    <property type="term" value="F:metal ion binding"/>
    <property type="evidence" value="ECO:0007669"/>
    <property type="project" value="UniProtKB-KW"/>
</dbReference>
<feature type="region of interest" description="Disordered" evidence="23">
    <location>
        <begin position="844"/>
        <end position="873"/>
    </location>
</feature>
<keyword evidence="9" id="KW-0812">Transmembrane</keyword>
<name>A0A8H6XD94_9AGAR</name>
<keyword evidence="20" id="KW-0464">Manganese</keyword>
<evidence type="ECO:0000256" key="19">
    <source>
        <dbReference type="ARBA" id="ARBA00023209"/>
    </source>
</evidence>
<feature type="region of interest" description="Disordered" evidence="23">
    <location>
        <begin position="642"/>
        <end position="666"/>
    </location>
</feature>
<dbReference type="PROSITE" id="PS00674">
    <property type="entry name" value="AAA"/>
    <property type="match status" value="1"/>
</dbReference>
<dbReference type="Gene3D" id="1.20.120.1760">
    <property type="match status" value="1"/>
</dbReference>
<keyword evidence="12" id="KW-1000">Mitochondrion outer membrane</keyword>
<dbReference type="Proteomes" id="UP000620124">
    <property type="component" value="Unassembled WGS sequence"/>
</dbReference>
<dbReference type="Pfam" id="PF00004">
    <property type="entry name" value="AAA"/>
    <property type="match status" value="1"/>
</dbReference>
<evidence type="ECO:0000256" key="8">
    <source>
        <dbReference type="ARBA" id="ARBA00022679"/>
    </source>
</evidence>
<dbReference type="OrthoDB" id="39734at2759"/>
<feature type="region of interest" description="Disordered" evidence="23">
    <location>
        <begin position="751"/>
        <end position="774"/>
    </location>
</feature>
<comment type="cofactor">
    <cofactor evidence="1">
        <name>Mn(2+)</name>
        <dbReference type="ChEBI" id="CHEBI:29035"/>
    </cofactor>
</comment>
<keyword evidence="19" id="KW-0594">Phospholipid biosynthesis</keyword>
<gene>
    <name evidence="25" type="ORF">MVEN_02060000</name>
</gene>
<evidence type="ECO:0000256" key="4">
    <source>
        <dbReference type="ARBA" id="ARBA00004572"/>
    </source>
</evidence>
<dbReference type="InterPro" id="IPR003960">
    <property type="entry name" value="ATPase_AAA_CS"/>
</dbReference>
<dbReference type="GO" id="GO:0003881">
    <property type="term" value="F:CDP-diacylglycerol-inositol 3-phosphatidyltransferase activity"/>
    <property type="evidence" value="ECO:0007669"/>
    <property type="project" value="UniProtKB-EC"/>
</dbReference>
<dbReference type="InterPro" id="IPR048254">
    <property type="entry name" value="CDP_ALCOHOL_P_TRANSF_CS"/>
</dbReference>
<evidence type="ECO:0000256" key="17">
    <source>
        <dbReference type="ARBA" id="ARBA00023128"/>
    </source>
</evidence>
<dbReference type="InterPro" id="IPR041569">
    <property type="entry name" value="AAA_lid_3"/>
</dbReference>
<evidence type="ECO:0000256" key="9">
    <source>
        <dbReference type="ARBA" id="ARBA00022692"/>
    </source>
</evidence>
<keyword evidence="17" id="KW-0496">Mitochondrion</keyword>
<evidence type="ECO:0000256" key="1">
    <source>
        <dbReference type="ARBA" id="ARBA00001936"/>
    </source>
</evidence>